<dbReference type="Proteomes" id="UP001196413">
    <property type="component" value="Unassembled WGS sequence"/>
</dbReference>
<evidence type="ECO:0000313" key="1">
    <source>
        <dbReference type="EMBL" id="KAJ1367600.1"/>
    </source>
</evidence>
<gene>
    <name evidence="1" type="ORF">KIN20_028541</name>
</gene>
<dbReference type="AlphaFoldDB" id="A0AAD5R0Z3"/>
<comment type="caution">
    <text evidence="1">The sequence shown here is derived from an EMBL/GenBank/DDBJ whole genome shotgun (WGS) entry which is preliminary data.</text>
</comment>
<organism evidence="1 2">
    <name type="scientific">Parelaphostrongylus tenuis</name>
    <name type="common">Meningeal worm</name>
    <dbReference type="NCBI Taxonomy" id="148309"/>
    <lineage>
        <taxon>Eukaryota</taxon>
        <taxon>Metazoa</taxon>
        <taxon>Ecdysozoa</taxon>
        <taxon>Nematoda</taxon>
        <taxon>Chromadorea</taxon>
        <taxon>Rhabditida</taxon>
        <taxon>Rhabditina</taxon>
        <taxon>Rhabditomorpha</taxon>
        <taxon>Strongyloidea</taxon>
        <taxon>Metastrongylidae</taxon>
        <taxon>Parelaphostrongylus</taxon>
    </lineage>
</organism>
<evidence type="ECO:0000313" key="2">
    <source>
        <dbReference type="Proteomes" id="UP001196413"/>
    </source>
</evidence>
<name>A0AAD5R0Z3_PARTN</name>
<dbReference type="EMBL" id="JAHQIW010005955">
    <property type="protein sequence ID" value="KAJ1367600.1"/>
    <property type="molecule type" value="Genomic_DNA"/>
</dbReference>
<proteinExistence type="predicted"/>
<accession>A0AAD5R0Z3</accession>
<reference evidence="1" key="1">
    <citation type="submission" date="2021-06" db="EMBL/GenBank/DDBJ databases">
        <title>Parelaphostrongylus tenuis whole genome reference sequence.</title>
        <authorList>
            <person name="Garwood T.J."/>
            <person name="Larsen P.A."/>
            <person name="Fountain-Jones N.M."/>
            <person name="Garbe J.R."/>
            <person name="Macchietto M.G."/>
            <person name="Kania S.A."/>
            <person name="Gerhold R.W."/>
            <person name="Richards J.E."/>
            <person name="Wolf T.M."/>
        </authorList>
    </citation>
    <scope>NUCLEOTIDE SEQUENCE</scope>
    <source>
        <strain evidence="1">MNPRO001-30</strain>
        <tissue evidence="1">Meninges</tissue>
    </source>
</reference>
<sequence>MGDFPRERLDLLDSEDDNLVPWVTITAASLPSAVGMFLRVLTAIPVFPAIEQFVKVNPSKRAISQLQKIEMHNTSSDEIRMAPQPIYQYCVRSDPTASLQSHAHRHGHPLCCCGQGANVTEELSDYSKGRS</sequence>
<protein>
    <submittedName>
        <fullName evidence="1">Uncharacterized protein</fullName>
    </submittedName>
</protein>
<keyword evidence="2" id="KW-1185">Reference proteome</keyword>